<dbReference type="PROSITE" id="PS51352">
    <property type="entry name" value="THIOREDOXIN_2"/>
    <property type="match status" value="1"/>
</dbReference>
<evidence type="ECO:0000259" key="2">
    <source>
        <dbReference type="PROSITE" id="PS51352"/>
    </source>
</evidence>
<dbReference type="GO" id="GO:0016209">
    <property type="term" value="F:antioxidant activity"/>
    <property type="evidence" value="ECO:0007669"/>
    <property type="project" value="InterPro"/>
</dbReference>
<dbReference type="EMBL" id="AFEU01000003">
    <property type="protein sequence ID" value="EIJ78502.1"/>
    <property type="molecule type" value="Genomic_DNA"/>
</dbReference>
<dbReference type="RefSeq" id="WP_004437003.1">
    <property type="nucleotide sequence ID" value="NZ_AFEU01000003.1"/>
</dbReference>
<evidence type="ECO:0000313" key="4">
    <source>
        <dbReference type="Proteomes" id="UP000010523"/>
    </source>
</evidence>
<feature type="domain" description="Thioredoxin" evidence="2">
    <location>
        <begin position="48"/>
        <end position="188"/>
    </location>
</feature>
<sequence>MKKWLIAAAAAVLLLFTIDQTFFREKSQSPKIEKYEKIENPDQLPEGTDVGKKALNFTLADINGKEIQLADYKGKRVLINFWGSWCPPCKKEMPHLQKLYEKYKDENFIIIAVNSTVTEKRKEDAVRFVERHRLTFPVPMDEKNQVSSMYDVLSYPTSFFVDSDGVIRSRIIGEMNERFIEKEIKRLP</sequence>
<protein>
    <submittedName>
        <fullName evidence="3">Thiol:disulfide interchange protein</fullName>
    </submittedName>
</protein>
<name>I3DW81_BACMT</name>
<dbReference type="Proteomes" id="UP000010523">
    <property type="component" value="Unassembled WGS sequence"/>
</dbReference>
<comment type="caution">
    <text evidence="3">The sequence shown here is derived from an EMBL/GenBank/DDBJ whole genome shotgun (WGS) entry which is preliminary data.</text>
</comment>
<proteinExistence type="predicted"/>
<dbReference type="STRING" id="997296.PB1_13129"/>
<dbReference type="InterPro" id="IPR036249">
    <property type="entry name" value="Thioredoxin-like_sf"/>
</dbReference>
<dbReference type="PATRIC" id="fig|997296.3.peg.2773"/>
<keyword evidence="1" id="KW-1015">Disulfide bond</keyword>
<dbReference type="InterPro" id="IPR017937">
    <property type="entry name" value="Thioredoxin_CS"/>
</dbReference>
<dbReference type="InterPro" id="IPR000866">
    <property type="entry name" value="AhpC/TSA"/>
</dbReference>
<evidence type="ECO:0000313" key="3">
    <source>
        <dbReference type="EMBL" id="EIJ78502.1"/>
    </source>
</evidence>
<accession>I3DW81</accession>
<dbReference type="InterPro" id="IPR050553">
    <property type="entry name" value="Thioredoxin_ResA/DsbE_sf"/>
</dbReference>
<dbReference type="eggNOG" id="COG0526">
    <property type="taxonomic scope" value="Bacteria"/>
</dbReference>
<dbReference type="PROSITE" id="PS00194">
    <property type="entry name" value="THIOREDOXIN_1"/>
    <property type="match status" value="1"/>
</dbReference>
<dbReference type="GO" id="GO:0016491">
    <property type="term" value="F:oxidoreductase activity"/>
    <property type="evidence" value="ECO:0007669"/>
    <property type="project" value="InterPro"/>
</dbReference>
<dbReference type="Gene3D" id="3.40.30.10">
    <property type="entry name" value="Glutaredoxin"/>
    <property type="match status" value="1"/>
</dbReference>
<dbReference type="Pfam" id="PF00578">
    <property type="entry name" value="AhpC-TSA"/>
    <property type="match status" value="1"/>
</dbReference>
<dbReference type="CDD" id="cd02966">
    <property type="entry name" value="TlpA_like_family"/>
    <property type="match status" value="1"/>
</dbReference>
<dbReference type="OrthoDB" id="25753at2"/>
<reference evidence="3 4" key="1">
    <citation type="journal article" date="2012" name="Appl. Environ. Microbiol.">
        <title>Genome Sequence of Thermotolerant Bacillus methanolicus: Features and Regulation Related to Methylotrophy and Production of L-Lysine and L-Glutamate from Methanol.</title>
        <authorList>
            <person name="Heggeset T.M."/>
            <person name="Krog A."/>
            <person name="Balzer S."/>
            <person name="Wentzel A."/>
            <person name="Ellingsen T.E."/>
            <person name="Brautaset T."/>
        </authorList>
    </citation>
    <scope>NUCLEOTIDE SEQUENCE [LARGE SCALE GENOMIC DNA]</scope>
    <source>
        <strain evidence="3 4">PB1</strain>
    </source>
</reference>
<organism evidence="3 4">
    <name type="scientific">Bacillus methanolicus PB1</name>
    <dbReference type="NCBI Taxonomy" id="997296"/>
    <lineage>
        <taxon>Bacteria</taxon>
        <taxon>Bacillati</taxon>
        <taxon>Bacillota</taxon>
        <taxon>Bacilli</taxon>
        <taxon>Bacillales</taxon>
        <taxon>Bacillaceae</taxon>
        <taxon>Bacillus</taxon>
    </lineage>
</organism>
<dbReference type="PANTHER" id="PTHR42852:SF1">
    <property type="entry name" value="THIOREDOXIN-LIKE PROTEIN YNEN"/>
    <property type="match status" value="1"/>
</dbReference>
<keyword evidence="4" id="KW-1185">Reference proteome</keyword>
<dbReference type="AlphaFoldDB" id="I3DW81"/>
<gene>
    <name evidence="3" type="ORF">PB1_13129</name>
</gene>
<dbReference type="PANTHER" id="PTHR42852">
    <property type="entry name" value="THIOL:DISULFIDE INTERCHANGE PROTEIN DSBE"/>
    <property type="match status" value="1"/>
</dbReference>
<dbReference type="InterPro" id="IPR013766">
    <property type="entry name" value="Thioredoxin_domain"/>
</dbReference>
<evidence type="ECO:0000256" key="1">
    <source>
        <dbReference type="ARBA" id="ARBA00023157"/>
    </source>
</evidence>
<dbReference type="SUPFAM" id="SSF52833">
    <property type="entry name" value="Thioredoxin-like"/>
    <property type="match status" value="1"/>
</dbReference>